<reference evidence="2" key="2">
    <citation type="submission" date="2018-05" db="EMBL/GenBank/DDBJ databases">
        <title>OpunRS2 (Oryza punctata Reference Sequence Version 2).</title>
        <authorList>
            <person name="Zhang J."/>
            <person name="Kudrna D."/>
            <person name="Lee S."/>
            <person name="Talag J."/>
            <person name="Welchert J."/>
            <person name="Wing R.A."/>
        </authorList>
    </citation>
    <scope>NUCLEOTIDE SEQUENCE [LARGE SCALE GENOMIC DNA]</scope>
</reference>
<keyword evidence="3" id="KW-1185">Reference proteome</keyword>
<dbReference type="Gramene" id="OPUNC05G05710.1">
    <property type="protein sequence ID" value="OPUNC05G05710.1"/>
    <property type="gene ID" value="OPUNC05G05710"/>
</dbReference>
<dbReference type="EnsemblPlants" id="OPUNC05G05710.1">
    <property type="protein sequence ID" value="OPUNC05G05710.1"/>
    <property type="gene ID" value="OPUNC05G05710"/>
</dbReference>
<reference evidence="2" key="1">
    <citation type="submission" date="2015-04" db="UniProtKB">
        <authorList>
            <consortium name="EnsemblPlants"/>
        </authorList>
    </citation>
    <scope>IDENTIFICATION</scope>
</reference>
<dbReference type="HOGENOM" id="CLU_2337262_0_0_1"/>
<feature type="compositionally biased region" description="Acidic residues" evidence="1">
    <location>
        <begin position="1"/>
        <end position="12"/>
    </location>
</feature>
<evidence type="ECO:0000256" key="1">
    <source>
        <dbReference type="SAM" id="MobiDB-lite"/>
    </source>
</evidence>
<accession>A0A0E0KZH3</accession>
<proteinExistence type="predicted"/>
<dbReference type="AlphaFoldDB" id="A0A0E0KZH3"/>
<protein>
    <submittedName>
        <fullName evidence="2">Uncharacterized protein</fullName>
    </submittedName>
</protein>
<feature type="region of interest" description="Disordered" evidence="1">
    <location>
        <begin position="1"/>
        <end position="98"/>
    </location>
</feature>
<name>A0A0E0KZH3_ORYPU</name>
<feature type="compositionally biased region" description="Polar residues" evidence="1">
    <location>
        <begin position="52"/>
        <end position="66"/>
    </location>
</feature>
<organism evidence="2">
    <name type="scientific">Oryza punctata</name>
    <name type="common">Red rice</name>
    <dbReference type="NCBI Taxonomy" id="4537"/>
    <lineage>
        <taxon>Eukaryota</taxon>
        <taxon>Viridiplantae</taxon>
        <taxon>Streptophyta</taxon>
        <taxon>Embryophyta</taxon>
        <taxon>Tracheophyta</taxon>
        <taxon>Spermatophyta</taxon>
        <taxon>Magnoliopsida</taxon>
        <taxon>Liliopsida</taxon>
        <taxon>Poales</taxon>
        <taxon>Poaceae</taxon>
        <taxon>BOP clade</taxon>
        <taxon>Oryzoideae</taxon>
        <taxon>Oryzeae</taxon>
        <taxon>Oryzinae</taxon>
        <taxon>Oryza</taxon>
    </lineage>
</organism>
<dbReference type="Proteomes" id="UP000026962">
    <property type="component" value="Chromosome 5"/>
</dbReference>
<feature type="compositionally biased region" description="Low complexity" evidence="1">
    <location>
        <begin position="74"/>
        <end position="84"/>
    </location>
</feature>
<sequence>MTAVTEPEDEAIEAGGWSQPYPKVDEREYQGADRAYPKQSMTRWAHMEGDETTASASTPNPQTLSSPRPRCADLPVSLTPVSSVSHRDLRRINSSARA</sequence>
<evidence type="ECO:0000313" key="3">
    <source>
        <dbReference type="Proteomes" id="UP000026962"/>
    </source>
</evidence>
<evidence type="ECO:0000313" key="2">
    <source>
        <dbReference type="EnsemblPlants" id="OPUNC05G05710.1"/>
    </source>
</evidence>